<accession>A0AAW6F9S0</accession>
<proteinExistence type="inferred from homology"/>
<dbReference type="RefSeq" id="WP_272060408.1">
    <property type="nucleotide sequence ID" value="NZ_JAQMPX010000112.1"/>
</dbReference>
<sequence>MKQNRLIRYTIWGILIICPWILTSCDMFHEDLPECRLFVKFKYDYNMLFTDAFHTQVDKVELYVFDKDGKFLFSQVEEGEALATGNYQMEVKLPIGEYQFLAWAGARDSYDIYTPRGENTITDMRLRLKREESLIINTITDMRLRLKREESLIISKELEPLWYGYISDVDFTGTSHQTKTIDLIKDTNKIRFVFQGYSDSYIRATSGDNWNVNMNDYEYEIIESNGHLAYDNSLLEDDVLSFRPYYMEQKSSSAAAVELNTMRLMEDRPTRFVVTEKSTGKKVFNINLTDFLALTSMEGNNMDVQEYLDRQDRYKIIFFFADNTWNAVQVNINGWTWYLQSEGI</sequence>
<comment type="caution">
    <text evidence="9">The sequence shown here is derived from an EMBL/GenBank/DDBJ whole genome shotgun (WGS) entry which is preliminary data.</text>
</comment>
<organism evidence="9 10">
    <name type="scientific">Parabacteroides distasonis</name>
    <dbReference type="NCBI Taxonomy" id="823"/>
    <lineage>
        <taxon>Bacteria</taxon>
        <taxon>Pseudomonadati</taxon>
        <taxon>Bacteroidota</taxon>
        <taxon>Bacteroidia</taxon>
        <taxon>Bacteroidales</taxon>
        <taxon>Tannerellaceae</taxon>
        <taxon>Parabacteroides</taxon>
    </lineage>
</organism>
<dbReference type="PROSITE" id="PS51257">
    <property type="entry name" value="PROKAR_LIPOPROTEIN"/>
    <property type="match status" value="1"/>
</dbReference>
<evidence type="ECO:0000256" key="4">
    <source>
        <dbReference type="ARBA" id="ARBA00023136"/>
    </source>
</evidence>
<dbReference type="GO" id="GO:0009279">
    <property type="term" value="C:cell outer membrane"/>
    <property type="evidence" value="ECO:0007669"/>
    <property type="project" value="UniProtKB-SubCell"/>
</dbReference>
<comment type="subcellular location">
    <subcellularLocation>
        <location evidence="1">Cell outer membrane</location>
    </subcellularLocation>
</comment>
<evidence type="ECO:0000313" key="10">
    <source>
        <dbReference type="Proteomes" id="UP001211522"/>
    </source>
</evidence>
<gene>
    <name evidence="9" type="ORF">PN612_15495</name>
</gene>
<dbReference type="InterPro" id="IPR014941">
    <property type="entry name" value="FimB/Mfa2/Mfa3"/>
</dbReference>
<keyword evidence="8" id="KW-0812">Transmembrane</keyword>
<dbReference type="AlphaFoldDB" id="A0AAW6F9S0"/>
<evidence type="ECO:0000256" key="1">
    <source>
        <dbReference type="ARBA" id="ARBA00004442"/>
    </source>
</evidence>
<dbReference type="Gene3D" id="2.60.40.2090">
    <property type="match status" value="1"/>
</dbReference>
<feature type="transmembrane region" description="Helical" evidence="8">
    <location>
        <begin position="7"/>
        <end position="23"/>
    </location>
</feature>
<comment type="similarity">
    <text evidence="2">Belongs to the bacteroidetes fimbrillin superfamily. FimB/Mfa2 family.</text>
</comment>
<evidence type="ECO:0000256" key="2">
    <source>
        <dbReference type="ARBA" id="ARBA00007248"/>
    </source>
</evidence>
<name>A0AAW6F9S0_PARDI</name>
<evidence type="ECO:0000256" key="8">
    <source>
        <dbReference type="SAM" id="Phobius"/>
    </source>
</evidence>
<keyword evidence="7" id="KW-0449">Lipoprotein</keyword>
<keyword evidence="6" id="KW-0998">Cell outer membrane</keyword>
<keyword evidence="3" id="KW-0732">Signal</keyword>
<dbReference type="EMBL" id="JAQMPX010000112">
    <property type="protein sequence ID" value="MDB9139893.1"/>
    <property type="molecule type" value="Genomic_DNA"/>
</dbReference>
<reference evidence="9" key="1">
    <citation type="submission" date="2023-01" db="EMBL/GenBank/DDBJ databases">
        <title>Human gut microbiome strain richness.</title>
        <authorList>
            <person name="Chen-Liaw A."/>
        </authorList>
    </citation>
    <scope>NUCLEOTIDE SEQUENCE</scope>
    <source>
        <strain evidence="9">D35st1_E5_D35t1_190705</strain>
    </source>
</reference>
<evidence type="ECO:0000256" key="3">
    <source>
        <dbReference type="ARBA" id="ARBA00022729"/>
    </source>
</evidence>
<keyword evidence="5" id="KW-0564">Palmitate</keyword>
<keyword evidence="8" id="KW-1133">Transmembrane helix</keyword>
<evidence type="ECO:0000313" key="9">
    <source>
        <dbReference type="EMBL" id="MDB9139893.1"/>
    </source>
</evidence>
<evidence type="ECO:0000256" key="7">
    <source>
        <dbReference type="ARBA" id="ARBA00023288"/>
    </source>
</evidence>
<evidence type="ECO:0000256" key="6">
    <source>
        <dbReference type="ARBA" id="ARBA00023237"/>
    </source>
</evidence>
<evidence type="ECO:0000256" key="5">
    <source>
        <dbReference type="ARBA" id="ARBA00023139"/>
    </source>
</evidence>
<keyword evidence="4 8" id="KW-0472">Membrane</keyword>
<dbReference type="Pfam" id="PF08842">
    <property type="entry name" value="Mfa2"/>
    <property type="match status" value="1"/>
</dbReference>
<dbReference type="Proteomes" id="UP001211522">
    <property type="component" value="Unassembled WGS sequence"/>
</dbReference>
<dbReference type="Gene3D" id="2.60.40.2100">
    <property type="match status" value="1"/>
</dbReference>
<protein>
    <submittedName>
        <fullName evidence="9">FimB/Mfa2 family fimbrial subunit</fullName>
    </submittedName>
</protein>